<keyword evidence="2 5" id="KW-0808">Transferase</keyword>
<evidence type="ECO:0000259" key="6">
    <source>
        <dbReference type="Pfam" id="PF00755"/>
    </source>
</evidence>
<keyword evidence="3 5" id="KW-0012">Acyltransferase</keyword>
<dbReference type="InterPro" id="IPR023213">
    <property type="entry name" value="CAT-like_dom_sf"/>
</dbReference>
<evidence type="ECO:0000256" key="5">
    <source>
        <dbReference type="RuleBase" id="RU003801"/>
    </source>
</evidence>
<dbReference type="InterPro" id="IPR039551">
    <property type="entry name" value="Cho/carn_acyl_trans"/>
</dbReference>
<dbReference type="Gene3D" id="3.30.559.70">
    <property type="entry name" value="Choline/Carnitine o-acyltransferase, domain 2"/>
    <property type="match status" value="1"/>
</dbReference>
<reference evidence="7" key="1">
    <citation type="submission" date="2022-01" db="EMBL/GenBank/DDBJ databases">
        <authorList>
            <person name="Braso-Vives M."/>
        </authorList>
    </citation>
    <scope>NUCLEOTIDE SEQUENCE</scope>
</reference>
<comment type="similarity">
    <text evidence="1 5">Belongs to the carnitine/choline acetyltransferase family.</text>
</comment>
<gene>
    <name evidence="7" type="primary">CPT1C</name>
    <name evidence="7" type="ORF">BLAG_LOCUS18003</name>
</gene>
<dbReference type="AlphaFoldDB" id="A0A8K0ERE6"/>
<dbReference type="PANTHER" id="PTHR22589">
    <property type="entry name" value="CARNITINE O-ACYLTRANSFERASE"/>
    <property type="match status" value="1"/>
</dbReference>
<dbReference type="PROSITE" id="PS00440">
    <property type="entry name" value="ACYLTRANSF_C_2"/>
    <property type="match status" value="1"/>
</dbReference>
<dbReference type="InterPro" id="IPR000542">
    <property type="entry name" value="Carn_acyl_trans"/>
</dbReference>
<evidence type="ECO:0000256" key="4">
    <source>
        <dbReference type="PIRSR" id="PIRSR600542-1"/>
    </source>
</evidence>
<feature type="domain" description="Choline/carnitine acyltransferase" evidence="6">
    <location>
        <begin position="122"/>
        <end position="694"/>
    </location>
</feature>
<protein>
    <submittedName>
        <fullName evidence="7">CPT1C protein</fullName>
    </submittedName>
</protein>
<dbReference type="GO" id="GO:0004095">
    <property type="term" value="F:carnitine O-palmitoyltransferase activity"/>
    <property type="evidence" value="ECO:0007669"/>
    <property type="project" value="TreeGrafter"/>
</dbReference>
<keyword evidence="8" id="KW-1185">Reference proteome</keyword>
<evidence type="ECO:0000256" key="1">
    <source>
        <dbReference type="ARBA" id="ARBA00005232"/>
    </source>
</evidence>
<proteinExistence type="inferred from homology"/>
<dbReference type="Gene3D" id="3.30.559.10">
    <property type="entry name" value="Chloramphenicol acetyltransferase-like domain"/>
    <property type="match status" value="1"/>
</dbReference>
<sequence>MSAVSKGMMESPVVSTIMFGAAGAATGMVLSRSFPGPFATLPPLWSISPHGNGAVCGFVVGCVGWNLRTWCRFLSLKVLLRYRGWMYSPRSRITKVWLYLIDKVMGKGPYSLFEFQGVLPPLPVPELAETCTKYLEVARPLLSPEEYDRTEEALRLLQEKDGKPLQKYLIRRSWKKRSWLVEWWIENIYLKRREPLPENSNYYFLDGLELPASCQLSRAATIIFNLLKFRELVSSEKLQGVFFQNRVPMCMDGYRYLFGTCRIPCVEKDYFVMHHHTKHIVVIRKGYYFSMDVYTHDDGTLQQLSPAEIKEQLRIICETADAEDSNGLANSLASVTSQHRTVWAKQRQVMLESEQNAESLEIIETAITVISLDTVSPQDLSEQAKLVMMGDGTNRWYDKSMTIVVFPNGKAGATVEHSYMDATIFSRAWEYVLSHEQYKNGQVPAEQCAWWRKLAPPKQLQWNLNGFTPALEGAKTHIQKTIQDIDLVVVGSDYGKGWIKKQRVSPDSFLQMALQLAYYRLHEETPKTYESATTRMFALGRTETIRSVSDHSVKWVKSMDRDDVSPEDKVSLLKKAIQYQTDYKVAAVNGRGVDRHLLGLYLAAQDMGHPLPQFFNTKAWMMTDKLSTSQAPAKFTQEWKLQTCTVGYGFGPSHMEGYSVSYMVIGEDLVNFHICTRKHCTATMSEKMGAAIKQAMTDMKALMEGK</sequence>
<dbReference type="Pfam" id="PF00755">
    <property type="entry name" value="Carn_acyltransf"/>
    <property type="match status" value="1"/>
</dbReference>
<dbReference type="EMBL" id="OV696689">
    <property type="protein sequence ID" value="CAH1263262.1"/>
    <property type="molecule type" value="Genomic_DNA"/>
</dbReference>
<dbReference type="InterPro" id="IPR042231">
    <property type="entry name" value="Cho/carn_acyl_trans_2"/>
</dbReference>
<evidence type="ECO:0000256" key="3">
    <source>
        <dbReference type="ARBA" id="ARBA00023315"/>
    </source>
</evidence>
<dbReference type="SUPFAM" id="SSF52777">
    <property type="entry name" value="CoA-dependent acyltransferases"/>
    <property type="match status" value="2"/>
</dbReference>
<evidence type="ECO:0000313" key="7">
    <source>
        <dbReference type="EMBL" id="CAH1263262.1"/>
    </source>
</evidence>
<name>A0A8K0ERE6_BRALA</name>
<accession>A0A8K0ERE6</accession>
<evidence type="ECO:0000256" key="2">
    <source>
        <dbReference type="ARBA" id="ARBA00022679"/>
    </source>
</evidence>
<evidence type="ECO:0000313" key="8">
    <source>
        <dbReference type="Proteomes" id="UP000838412"/>
    </source>
</evidence>
<dbReference type="PANTHER" id="PTHR22589:SF113">
    <property type="entry name" value="CARNITINE O-PALMITOYLTRANSFERASE 1, LIVER ISOFORM-LIKE"/>
    <property type="match status" value="1"/>
</dbReference>
<dbReference type="GO" id="GO:0005739">
    <property type="term" value="C:mitochondrion"/>
    <property type="evidence" value="ECO:0007669"/>
    <property type="project" value="TreeGrafter"/>
</dbReference>
<dbReference type="GO" id="GO:0009437">
    <property type="term" value="P:carnitine metabolic process"/>
    <property type="evidence" value="ECO:0007669"/>
    <property type="project" value="TreeGrafter"/>
</dbReference>
<dbReference type="GO" id="GO:0006631">
    <property type="term" value="P:fatty acid metabolic process"/>
    <property type="evidence" value="ECO:0007669"/>
    <property type="project" value="TreeGrafter"/>
</dbReference>
<dbReference type="OrthoDB" id="240216at2759"/>
<feature type="active site" description="Proton acceptor" evidence="4">
    <location>
        <position position="417"/>
    </location>
</feature>
<dbReference type="Proteomes" id="UP000838412">
    <property type="component" value="Chromosome 4"/>
</dbReference>
<organism evidence="7 8">
    <name type="scientific">Branchiostoma lanceolatum</name>
    <name type="common">Common lancelet</name>
    <name type="synonym">Amphioxus lanceolatum</name>
    <dbReference type="NCBI Taxonomy" id="7740"/>
    <lineage>
        <taxon>Eukaryota</taxon>
        <taxon>Metazoa</taxon>
        <taxon>Chordata</taxon>
        <taxon>Cephalochordata</taxon>
        <taxon>Leptocardii</taxon>
        <taxon>Amphioxiformes</taxon>
        <taxon>Branchiostomatidae</taxon>
        <taxon>Branchiostoma</taxon>
    </lineage>
</organism>